<dbReference type="AlphaFoldDB" id="A0A0A7PM63"/>
<dbReference type="GO" id="GO:0030288">
    <property type="term" value="C:outer membrane-bounded periplasmic space"/>
    <property type="evidence" value="ECO:0007669"/>
    <property type="project" value="InterPro"/>
</dbReference>
<dbReference type="HOGENOM" id="CLU_1249962_0_0_5"/>
<dbReference type="GO" id="GO:0055085">
    <property type="term" value="P:transmembrane transport"/>
    <property type="evidence" value="ECO:0007669"/>
    <property type="project" value="InterPro"/>
</dbReference>
<gene>
    <name evidence="13" type="ORF">SKP52_21125</name>
</gene>
<proteinExistence type="inferred from homology"/>
<evidence type="ECO:0000256" key="8">
    <source>
        <dbReference type="ARBA" id="ARBA00022989"/>
    </source>
</evidence>
<comment type="similarity">
    <text evidence="2 10">Belongs to the TonB family.</text>
</comment>
<keyword evidence="5 10" id="KW-0997">Cell inner membrane</keyword>
<protein>
    <recommendedName>
        <fullName evidence="10">Protein TonB</fullName>
    </recommendedName>
</protein>
<evidence type="ECO:0000256" key="10">
    <source>
        <dbReference type="RuleBase" id="RU362123"/>
    </source>
</evidence>
<evidence type="ECO:0000256" key="2">
    <source>
        <dbReference type="ARBA" id="ARBA00006555"/>
    </source>
</evidence>
<keyword evidence="10" id="KW-0735">Signal-anchor</keyword>
<evidence type="ECO:0000313" key="14">
    <source>
        <dbReference type="Proteomes" id="UP000030907"/>
    </source>
</evidence>
<feature type="region of interest" description="Disordered" evidence="11">
    <location>
        <begin position="79"/>
        <end position="124"/>
    </location>
</feature>
<dbReference type="GO" id="GO:0015031">
    <property type="term" value="P:protein transport"/>
    <property type="evidence" value="ECO:0007669"/>
    <property type="project" value="UniProtKB-UniRule"/>
</dbReference>
<dbReference type="STRING" id="1515612.SKP52_21125"/>
<evidence type="ECO:0000259" key="12">
    <source>
        <dbReference type="PROSITE" id="PS52015"/>
    </source>
</evidence>
<dbReference type="Proteomes" id="UP000030907">
    <property type="component" value="Chromosome"/>
</dbReference>
<dbReference type="PANTHER" id="PTHR33446:SF2">
    <property type="entry name" value="PROTEIN TONB"/>
    <property type="match status" value="1"/>
</dbReference>
<dbReference type="InterPro" id="IPR051045">
    <property type="entry name" value="TonB-dependent_transducer"/>
</dbReference>
<accession>A0A0A7PM63</accession>
<reference evidence="13 14" key="1">
    <citation type="journal article" date="2015" name="Int. J. Syst. Evol. Microbiol.">
        <title>Description of Sphingopyxis fribergensis sp. nov. - a soil bacterium with the ability to degrade styrene and phenylacetic acid.</title>
        <authorList>
            <person name="Oelschlagel M."/>
            <person name="Ruckert C."/>
            <person name="Kalinowski J."/>
            <person name="Schmidt G."/>
            <person name="Schlomann M."/>
            <person name="Tischler D."/>
        </authorList>
    </citation>
    <scope>NUCLEOTIDE SEQUENCE [LARGE SCALE GENOMIC DNA]</scope>
    <source>
        <strain evidence="13 14">Kp5.2</strain>
    </source>
</reference>
<dbReference type="Pfam" id="PF03544">
    <property type="entry name" value="TonB_C"/>
    <property type="match status" value="1"/>
</dbReference>
<dbReference type="OrthoDB" id="1685233at2"/>
<keyword evidence="4 10" id="KW-1003">Cell membrane</keyword>
<dbReference type="SUPFAM" id="SSF74653">
    <property type="entry name" value="TolA/TonB C-terminal domain"/>
    <property type="match status" value="1"/>
</dbReference>
<keyword evidence="3 10" id="KW-0813">Transport</keyword>
<keyword evidence="6 10" id="KW-0812">Transmembrane</keyword>
<keyword evidence="7 10" id="KW-0653">Protein transport</keyword>
<evidence type="ECO:0000313" key="13">
    <source>
        <dbReference type="EMBL" id="AJA11089.1"/>
    </source>
</evidence>
<dbReference type="GO" id="GO:0098797">
    <property type="term" value="C:plasma membrane protein complex"/>
    <property type="evidence" value="ECO:0007669"/>
    <property type="project" value="TreeGrafter"/>
</dbReference>
<dbReference type="EMBL" id="CP009122">
    <property type="protein sequence ID" value="AJA11089.1"/>
    <property type="molecule type" value="Genomic_DNA"/>
</dbReference>
<dbReference type="PRINTS" id="PR01374">
    <property type="entry name" value="TONBPROTEIN"/>
</dbReference>
<dbReference type="RefSeq" id="WP_039578353.1">
    <property type="nucleotide sequence ID" value="NZ_CP009122.1"/>
</dbReference>
<dbReference type="InterPro" id="IPR006260">
    <property type="entry name" value="TonB/TolA_C"/>
</dbReference>
<dbReference type="NCBIfam" id="TIGR01352">
    <property type="entry name" value="tonB_Cterm"/>
    <property type="match status" value="1"/>
</dbReference>
<comment type="subcellular location">
    <subcellularLocation>
        <location evidence="1 10">Cell inner membrane</location>
        <topology evidence="1 10">Single-pass membrane protein</topology>
        <orientation evidence="1 10">Periplasmic side</orientation>
    </subcellularLocation>
</comment>
<evidence type="ECO:0000256" key="7">
    <source>
        <dbReference type="ARBA" id="ARBA00022927"/>
    </source>
</evidence>
<comment type="function">
    <text evidence="10">Interacts with outer membrane receptor proteins that carry out high-affinity binding and energy dependent uptake into the periplasmic space of specific substrates. It could act to transduce energy from the cytoplasmic membrane to specific energy-requiring processes in the outer membrane, resulting in the release into the periplasm of ligands bound by these outer membrane proteins.</text>
</comment>
<dbReference type="PROSITE" id="PS52015">
    <property type="entry name" value="TONB_CTD"/>
    <property type="match status" value="1"/>
</dbReference>
<evidence type="ECO:0000256" key="5">
    <source>
        <dbReference type="ARBA" id="ARBA00022519"/>
    </source>
</evidence>
<evidence type="ECO:0000256" key="6">
    <source>
        <dbReference type="ARBA" id="ARBA00022692"/>
    </source>
</evidence>
<dbReference type="Gene3D" id="3.30.2420.10">
    <property type="entry name" value="TonB"/>
    <property type="match status" value="1"/>
</dbReference>
<dbReference type="GO" id="GO:0031992">
    <property type="term" value="F:energy transducer activity"/>
    <property type="evidence" value="ECO:0007669"/>
    <property type="project" value="InterPro"/>
</dbReference>
<evidence type="ECO:0000256" key="4">
    <source>
        <dbReference type="ARBA" id="ARBA00022475"/>
    </source>
</evidence>
<evidence type="ECO:0000256" key="1">
    <source>
        <dbReference type="ARBA" id="ARBA00004383"/>
    </source>
</evidence>
<dbReference type="InterPro" id="IPR003538">
    <property type="entry name" value="TonB"/>
</dbReference>
<evidence type="ECO:0000256" key="11">
    <source>
        <dbReference type="SAM" id="MobiDB-lite"/>
    </source>
</evidence>
<keyword evidence="9 10" id="KW-0472">Membrane</keyword>
<dbReference type="GO" id="GO:0015891">
    <property type="term" value="P:siderophore transport"/>
    <property type="evidence" value="ECO:0007669"/>
    <property type="project" value="InterPro"/>
</dbReference>
<dbReference type="InterPro" id="IPR037682">
    <property type="entry name" value="TonB_C"/>
</dbReference>
<feature type="domain" description="TonB C-terminal" evidence="12">
    <location>
        <begin position="153"/>
        <end position="245"/>
    </location>
</feature>
<sequence length="245" mass="26131">MTLIPLISAIIAAPDATTAPAGAATALPRNSYGSDSGRHPVAALFAVGLPAALVVAVALSPMIIEMTPKSEPMTGTLIELEKPLDPPPPKQAEDVEPTPRSASTPDVVVPIFPTTPLKEPWADTRPSIPDIGPVDPGPPVRAADPPTIAKLVLAQLDERYAGLFQPDYPARAQREGVEGVVVVRVLIGTDGRVKAVELVSTDDPAFFEATKRRALTKWRFKAATRGGVPEESWKEMRVRFEIKNA</sequence>
<organism evidence="13 14">
    <name type="scientific">Sphingopyxis fribergensis</name>
    <dbReference type="NCBI Taxonomy" id="1515612"/>
    <lineage>
        <taxon>Bacteria</taxon>
        <taxon>Pseudomonadati</taxon>
        <taxon>Pseudomonadota</taxon>
        <taxon>Alphaproteobacteria</taxon>
        <taxon>Sphingomonadales</taxon>
        <taxon>Sphingomonadaceae</taxon>
        <taxon>Sphingopyxis</taxon>
    </lineage>
</organism>
<name>A0A0A7PM63_9SPHN</name>
<evidence type="ECO:0000256" key="3">
    <source>
        <dbReference type="ARBA" id="ARBA00022448"/>
    </source>
</evidence>
<keyword evidence="8 10" id="KW-1133">Transmembrane helix</keyword>
<dbReference type="KEGG" id="sphk:SKP52_21125"/>
<dbReference type="PANTHER" id="PTHR33446">
    <property type="entry name" value="PROTEIN TONB-RELATED"/>
    <property type="match status" value="1"/>
</dbReference>
<feature type="transmembrane region" description="Helical" evidence="10">
    <location>
        <begin position="41"/>
        <end position="64"/>
    </location>
</feature>
<evidence type="ECO:0000256" key="9">
    <source>
        <dbReference type="ARBA" id="ARBA00023136"/>
    </source>
</evidence>
<keyword evidence="14" id="KW-1185">Reference proteome</keyword>